<feature type="region of interest" description="Disordered" evidence="1">
    <location>
        <begin position="1"/>
        <end position="65"/>
    </location>
</feature>
<dbReference type="Proteomes" id="UP001189429">
    <property type="component" value="Unassembled WGS sequence"/>
</dbReference>
<gene>
    <name evidence="2" type="ORF">PCOR1329_LOCUS14209</name>
</gene>
<name>A0ABN9QUA4_9DINO</name>
<dbReference type="EMBL" id="CAUYUJ010004229">
    <property type="protein sequence ID" value="CAK0808696.1"/>
    <property type="molecule type" value="Genomic_DNA"/>
</dbReference>
<reference evidence="2" key="1">
    <citation type="submission" date="2023-10" db="EMBL/GenBank/DDBJ databases">
        <authorList>
            <person name="Chen Y."/>
            <person name="Shah S."/>
            <person name="Dougan E. K."/>
            <person name="Thang M."/>
            <person name="Chan C."/>
        </authorList>
    </citation>
    <scope>NUCLEOTIDE SEQUENCE [LARGE SCALE GENOMIC DNA]</scope>
</reference>
<sequence length="179" mass="18790">EEEEEEEGEEEEGRGARRGSTAGRAQRRRRRVGSRAAPSPGLGSAQDGPPANPLPKGPAATTAATRRARHFFHGWAHAPVTAVLRCIIVGHGETRRPARGGQAGDALSPPVVEEGEEEEQEEERGGGGDGDNEAEEGVEPGTLLRGGRRPPSRTGRARATLPNFDARAPNGEGSSLLLG</sequence>
<comment type="caution">
    <text evidence="2">The sequence shown here is derived from an EMBL/GenBank/DDBJ whole genome shotgun (WGS) entry which is preliminary data.</text>
</comment>
<proteinExistence type="predicted"/>
<feature type="region of interest" description="Disordered" evidence="1">
    <location>
        <begin position="94"/>
        <end position="179"/>
    </location>
</feature>
<accession>A0ABN9QUA4</accession>
<evidence type="ECO:0000313" key="3">
    <source>
        <dbReference type="Proteomes" id="UP001189429"/>
    </source>
</evidence>
<organism evidence="2 3">
    <name type="scientific">Prorocentrum cordatum</name>
    <dbReference type="NCBI Taxonomy" id="2364126"/>
    <lineage>
        <taxon>Eukaryota</taxon>
        <taxon>Sar</taxon>
        <taxon>Alveolata</taxon>
        <taxon>Dinophyceae</taxon>
        <taxon>Prorocentrales</taxon>
        <taxon>Prorocentraceae</taxon>
        <taxon>Prorocentrum</taxon>
    </lineage>
</organism>
<feature type="compositionally biased region" description="Acidic residues" evidence="1">
    <location>
        <begin position="113"/>
        <end position="122"/>
    </location>
</feature>
<keyword evidence="3" id="KW-1185">Reference proteome</keyword>
<feature type="non-terminal residue" evidence="2">
    <location>
        <position position="1"/>
    </location>
</feature>
<feature type="compositionally biased region" description="Acidic residues" evidence="1">
    <location>
        <begin position="1"/>
        <end position="12"/>
    </location>
</feature>
<evidence type="ECO:0000256" key="1">
    <source>
        <dbReference type="SAM" id="MobiDB-lite"/>
    </source>
</evidence>
<evidence type="ECO:0000313" key="2">
    <source>
        <dbReference type="EMBL" id="CAK0808696.1"/>
    </source>
</evidence>
<protein>
    <submittedName>
        <fullName evidence="2">Uncharacterized protein</fullName>
    </submittedName>
</protein>